<name>A0AAF0C4D2_9GAMM</name>
<sequence>MSLVSSNYNTIMTSGIMPWLGTISLDISGYDIVKKITGPNPSEFYKKKFSESPDYWQKASPFHALNNKIPPFLAICSRRSDDACSQAENFIRKAENLGSYAKLLPVGLSHGEINAELGKDSCYTNSQKAEPRHSVNANKSSHPDTEKLCRCLKPYAQVKDS</sequence>
<dbReference type="EMBL" id="CP059736">
    <property type="protein sequence ID" value="WDE02172.1"/>
    <property type="molecule type" value="Genomic_DNA"/>
</dbReference>
<organism evidence="2 3">
    <name type="scientific">Thalassomonas actiniarum</name>
    <dbReference type="NCBI Taxonomy" id="485447"/>
    <lineage>
        <taxon>Bacteria</taxon>
        <taxon>Pseudomonadati</taxon>
        <taxon>Pseudomonadota</taxon>
        <taxon>Gammaproteobacteria</taxon>
        <taxon>Alteromonadales</taxon>
        <taxon>Colwelliaceae</taxon>
        <taxon>Thalassomonas</taxon>
    </lineage>
</organism>
<evidence type="ECO:0000313" key="2">
    <source>
        <dbReference type="EMBL" id="WDE02172.1"/>
    </source>
</evidence>
<reference evidence="2 3" key="1">
    <citation type="journal article" date="2015" name="Genome Announc.">
        <title>Draft Genome Sequences of Marine Isolates of Thalassomonas viridans and Thalassomonas actiniarum.</title>
        <authorList>
            <person name="Olonade I."/>
            <person name="van Zyl L.J."/>
            <person name="Trindade M."/>
        </authorList>
    </citation>
    <scope>NUCLEOTIDE SEQUENCE [LARGE SCALE GENOMIC DNA]</scope>
    <source>
        <strain evidence="2 3">A5K-106</strain>
    </source>
</reference>
<dbReference type="Proteomes" id="UP000032568">
    <property type="component" value="Chromosome pTact"/>
</dbReference>
<dbReference type="KEGG" id="tact:SG35_030925"/>
<protein>
    <submittedName>
        <fullName evidence="2">Uncharacterized protein</fullName>
    </submittedName>
</protein>
<proteinExistence type="predicted"/>
<keyword evidence="3" id="KW-1185">Reference proteome</keyword>
<dbReference type="AlphaFoldDB" id="A0AAF0C4D2"/>
<evidence type="ECO:0000313" key="3">
    <source>
        <dbReference type="Proteomes" id="UP000032568"/>
    </source>
</evidence>
<evidence type="ECO:0000256" key="1">
    <source>
        <dbReference type="SAM" id="MobiDB-lite"/>
    </source>
</evidence>
<feature type="region of interest" description="Disordered" evidence="1">
    <location>
        <begin position="125"/>
        <end position="145"/>
    </location>
</feature>
<accession>A0AAF0C4D2</accession>
<reference evidence="2 3" key="2">
    <citation type="journal article" date="2022" name="Mar. Drugs">
        <title>Bioassay-Guided Fractionation Leads to the Detection of Cholic Acid Generated by the Rare Thalassomonas sp.</title>
        <authorList>
            <person name="Pheiffer F."/>
            <person name="Schneider Y.K."/>
            <person name="Hansen E.H."/>
            <person name="Andersen J.H."/>
            <person name="Isaksson J."/>
            <person name="Busche T."/>
            <person name="R C."/>
            <person name="Kalinowski J."/>
            <person name="Zyl L.V."/>
            <person name="Trindade M."/>
        </authorList>
    </citation>
    <scope>NUCLEOTIDE SEQUENCE [LARGE SCALE GENOMIC DNA]</scope>
    <source>
        <strain evidence="2 3">A5K-106</strain>
    </source>
</reference>
<gene>
    <name evidence="2" type="ORF">SG35_030925</name>
</gene>